<feature type="compositionally biased region" description="Basic and acidic residues" evidence="1">
    <location>
        <begin position="142"/>
        <end position="151"/>
    </location>
</feature>
<feature type="compositionally biased region" description="Basic and acidic residues" evidence="1">
    <location>
        <begin position="115"/>
        <end position="124"/>
    </location>
</feature>
<sequence>MDALQVKNAMNTYYLKLLDKFYDYIAINYIEFITKEYNLDIDEVRKKCEPLKAEILSKAKENCEQNTEYKKMTPKTKPSTSYVDESKYGKLSRAELCQMCKDNNLRMRRSNKDMIESLKEKFGEEPPEQTTDNVECPQTPQRNDEIHRETIDGDDDDDE</sequence>
<feature type="compositionally biased region" description="Polar residues" evidence="1">
    <location>
        <begin position="128"/>
        <end position="141"/>
    </location>
</feature>
<accession>A0A6C0F7C9</accession>
<name>A0A6C0F7C9_9ZZZZ</name>
<proteinExistence type="predicted"/>
<reference evidence="2" key="1">
    <citation type="journal article" date="2020" name="Nature">
        <title>Giant virus diversity and host interactions through global metagenomics.</title>
        <authorList>
            <person name="Schulz F."/>
            <person name="Roux S."/>
            <person name="Paez-Espino D."/>
            <person name="Jungbluth S."/>
            <person name="Walsh D.A."/>
            <person name="Denef V.J."/>
            <person name="McMahon K.D."/>
            <person name="Konstantinidis K.T."/>
            <person name="Eloe-Fadrosh E.A."/>
            <person name="Kyrpides N.C."/>
            <person name="Woyke T."/>
        </authorList>
    </citation>
    <scope>NUCLEOTIDE SEQUENCE</scope>
    <source>
        <strain evidence="2">GVMAG-S-ERX555967-131</strain>
    </source>
</reference>
<organism evidence="2">
    <name type="scientific">viral metagenome</name>
    <dbReference type="NCBI Taxonomy" id="1070528"/>
    <lineage>
        <taxon>unclassified sequences</taxon>
        <taxon>metagenomes</taxon>
        <taxon>organismal metagenomes</taxon>
    </lineage>
</organism>
<evidence type="ECO:0000256" key="1">
    <source>
        <dbReference type="SAM" id="MobiDB-lite"/>
    </source>
</evidence>
<feature type="region of interest" description="Disordered" evidence="1">
    <location>
        <begin position="115"/>
        <end position="159"/>
    </location>
</feature>
<evidence type="ECO:0000313" key="2">
    <source>
        <dbReference type="EMBL" id="QHT37004.1"/>
    </source>
</evidence>
<dbReference type="EMBL" id="MN738789">
    <property type="protein sequence ID" value="QHT37004.1"/>
    <property type="molecule type" value="Genomic_DNA"/>
</dbReference>
<dbReference type="AlphaFoldDB" id="A0A6C0F7C9"/>
<protein>
    <submittedName>
        <fullName evidence="2">Uncharacterized protein</fullName>
    </submittedName>
</protein>